<dbReference type="InterPro" id="IPR013783">
    <property type="entry name" value="Ig-like_fold"/>
</dbReference>
<evidence type="ECO:0000313" key="2">
    <source>
        <dbReference type="EMBL" id="KAK3289235.1"/>
    </source>
</evidence>
<feature type="domain" description="Pesticidal crystal protein Cry22Aa Ig-like" evidence="1">
    <location>
        <begin position="10"/>
        <end position="86"/>
    </location>
</feature>
<dbReference type="Proteomes" id="UP001190700">
    <property type="component" value="Unassembled WGS sequence"/>
</dbReference>
<evidence type="ECO:0000313" key="3">
    <source>
        <dbReference type="Proteomes" id="UP001190700"/>
    </source>
</evidence>
<organism evidence="2 3">
    <name type="scientific">Cymbomonas tetramitiformis</name>
    <dbReference type="NCBI Taxonomy" id="36881"/>
    <lineage>
        <taxon>Eukaryota</taxon>
        <taxon>Viridiplantae</taxon>
        <taxon>Chlorophyta</taxon>
        <taxon>Pyramimonadophyceae</taxon>
        <taxon>Pyramimonadales</taxon>
        <taxon>Pyramimonadaceae</taxon>
        <taxon>Cymbomonas</taxon>
    </lineage>
</organism>
<sequence length="246" mass="25650">MSVDEAPPVITLIGSTYVEIVQGEEYIDLGAVAQDNIDGYVPLTVNGLMEVDTLTPTPENAPYTVVYTAVDVAGNSASPAFRQVAVLAACESPSYLCADQLPSVICASCTPLQPTADGLPTEIQCTCLNNLNSRLEDELGTTLEVFIPPDDEVPPVLTLTGEGTVGVTVAGTLVMVHEVPLGEEFKPPAVIAHDDTDGDISDQVTSFGVGAIDTSVVTPPDEPFIVTYSVSDQAGNSAAQVKVIII</sequence>
<comment type="caution">
    <text evidence="2">The sequence shown here is derived from an EMBL/GenBank/DDBJ whole genome shotgun (WGS) entry which is preliminary data.</text>
</comment>
<dbReference type="EMBL" id="LGRX02000194">
    <property type="protein sequence ID" value="KAK3289235.1"/>
    <property type="molecule type" value="Genomic_DNA"/>
</dbReference>
<reference evidence="2 3" key="1">
    <citation type="journal article" date="2015" name="Genome Biol. Evol.">
        <title>Comparative Genomics of a Bacterivorous Green Alga Reveals Evolutionary Causalities and Consequences of Phago-Mixotrophic Mode of Nutrition.</title>
        <authorList>
            <person name="Burns J.A."/>
            <person name="Paasch A."/>
            <person name="Narechania A."/>
            <person name="Kim E."/>
        </authorList>
    </citation>
    <scope>NUCLEOTIDE SEQUENCE [LARGE SCALE GENOMIC DNA]</scope>
    <source>
        <strain evidence="2 3">PLY_AMNH</strain>
    </source>
</reference>
<proteinExistence type="predicted"/>
<evidence type="ECO:0000259" key="1">
    <source>
        <dbReference type="Pfam" id="PF16403"/>
    </source>
</evidence>
<protein>
    <recommendedName>
        <fullName evidence="1">Pesticidal crystal protein Cry22Aa Ig-like domain-containing protein</fullName>
    </recommendedName>
</protein>
<gene>
    <name evidence="2" type="ORF">CYMTET_3326</name>
</gene>
<dbReference type="InterPro" id="IPR032179">
    <property type="entry name" value="Cry22Aa_Ig-like"/>
</dbReference>
<dbReference type="Gene3D" id="2.60.40.10">
    <property type="entry name" value="Immunoglobulins"/>
    <property type="match status" value="2"/>
</dbReference>
<dbReference type="AlphaFoldDB" id="A0AAE0LLH9"/>
<keyword evidence="3" id="KW-1185">Reference proteome</keyword>
<name>A0AAE0LLH9_9CHLO</name>
<dbReference type="Pfam" id="PF16403">
    <property type="entry name" value="Bact_surface_Ig-like"/>
    <property type="match status" value="1"/>
</dbReference>
<accession>A0AAE0LLH9</accession>